<protein>
    <submittedName>
        <fullName evidence="8">Uncharacterized protein</fullName>
    </submittedName>
</protein>
<comment type="caution">
    <text evidence="3">Lacks conserved residue(s) required for the propagation of feature annotation.</text>
</comment>
<dbReference type="PROSITE" id="PS01209">
    <property type="entry name" value="LDLRA_1"/>
    <property type="match status" value="1"/>
</dbReference>
<dbReference type="AlphaFoldDB" id="A0A8S1FA17"/>
<dbReference type="SMART" id="SM00130">
    <property type="entry name" value="KR"/>
    <property type="match status" value="1"/>
</dbReference>
<sequence length="473" mass="52841">MILAYYIFAHFLLAHRVLAIELRIFDDLVQIRSQSGQFFPLCSNSFSPKYGQQACSTISSLYSSHSIEPLNQYTYSIACTSNVCFSFLSSYCKTGVKVTCSVNLCSSGSVPIGNKCITSSGSLVSGFFEAQSFCEPFSLISNIKTTEIEALSEAIMPFYPADAIFLTSGVRQGSQWKWKTGDVIEGSFQGVGRCLGLKSGELIAIDCDADVVALCEFGRECIAKNRQYAGTQNFTENGHPCLPWNDPSVLFNRDGHLEIWDHNFCRFISGASDSPMCYTSSKQLGKCSLPDCPETFKDPIEAETCSTGSFSCDNGSKCISEKFKCDYEVDCSDGSDEKDCEDYLQSYELVGAYRLTDNIIEVWTYIPHVQGCARKCRESLLMCEAFSYEHKTQTCLLTDTSHAYSSLVQKITFLYYRKRFSSKDVVFTLENNILYASKQLRKAYVCDENFGRDKRGAICRTLGFGKRPLPTEI</sequence>
<dbReference type="Pfam" id="PF00057">
    <property type="entry name" value="Ldl_recept_a"/>
    <property type="match status" value="1"/>
</dbReference>
<dbReference type="InterPro" id="IPR023415">
    <property type="entry name" value="LDLR_class-A_CS"/>
</dbReference>
<keyword evidence="5" id="KW-0732">Signal</keyword>
<gene>
    <name evidence="8" type="ORF">CBOVIS_LOCUS10838</name>
</gene>
<feature type="signal peptide" evidence="5">
    <location>
        <begin position="1"/>
        <end position="19"/>
    </location>
</feature>
<dbReference type="CDD" id="cd00112">
    <property type="entry name" value="LDLa"/>
    <property type="match status" value="1"/>
</dbReference>
<evidence type="ECO:0000256" key="2">
    <source>
        <dbReference type="ARBA" id="ARBA00023157"/>
    </source>
</evidence>
<dbReference type="InterPro" id="IPR002172">
    <property type="entry name" value="LDrepeatLR_classA_rpt"/>
</dbReference>
<feature type="chain" id="PRO_5035766863" evidence="5">
    <location>
        <begin position="20"/>
        <end position="473"/>
    </location>
</feature>
<dbReference type="SUPFAM" id="SSF56436">
    <property type="entry name" value="C-type lectin-like"/>
    <property type="match status" value="1"/>
</dbReference>
<dbReference type="Pfam" id="PF00024">
    <property type="entry name" value="PAN_1"/>
    <property type="match status" value="1"/>
</dbReference>
<dbReference type="SMART" id="SM00473">
    <property type="entry name" value="PAN_AP"/>
    <property type="match status" value="1"/>
</dbReference>
<dbReference type="InterPro" id="IPR036055">
    <property type="entry name" value="LDL_receptor-like_sf"/>
</dbReference>
<keyword evidence="1 3" id="KW-0420">Kringle</keyword>
<organism evidence="8 9">
    <name type="scientific">Caenorhabditis bovis</name>
    <dbReference type="NCBI Taxonomy" id="2654633"/>
    <lineage>
        <taxon>Eukaryota</taxon>
        <taxon>Metazoa</taxon>
        <taxon>Ecdysozoa</taxon>
        <taxon>Nematoda</taxon>
        <taxon>Chromadorea</taxon>
        <taxon>Rhabditida</taxon>
        <taxon>Rhabditina</taxon>
        <taxon>Rhabditomorpha</taxon>
        <taxon>Rhabditoidea</taxon>
        <taxon>Rhabditidae</taxon>
        <taxon>Peloderinae</taxon>
        <taxon>Caenorhabditis</taxon>
    </lineage>
</organism>
<reference evidence="8 9" key="1">
    <citation type="submission" date="2020-04" db="EMBL/GenBank/DDBJ databases">
        <authorList>
            <person name="Laetsch R D."/>
            <person name="Stevens L."/>
            <person name="Kumar S."/>
            <person name="Blaxter L. M."/>
        </authorList>
    </citation>
    <scope>NUCLEOTIDE SEQUENCE [LARGE SCALE GENOMIC DNA]</scope>
</reference>
<accession>A0A8S1FA17</accession>
<dbReference type="Proteomes" id="UP000494206">
    <property type="component" value="Unassembled WGS sequence"/>
</dbReference>
<dbReference type="EMBL" id="CADEPM010000008">
    <property type="protein sequence ID" value="CAB3409148.1"/>
    <property type="molecule type" value="Genomic_DNA"/>
</dbReference>
<evidence type="ECO:0000259" key="7">
    <source>
        <dbReference type="PROSITE" id="PS50948"/>
    </source>
</evidence>
<name>A0A8S1FA17_9PELO</name>
<evidence type="ECO:0000313" key="8">
    <source>
        <dbReference type="EMBL" id="CAB3409148.1"/>
    </source>
</evidence>
<feature type="domain" description="Kringle" evidence="6">
    <location>
        <begin position="224"/>
        <end position="292"/>
    </location>
</feature>
<dbReference type="Gene3D" id="3.50.4.10">
    <property type="entry name" value="Hepatocyte Growth Factor"/>
    <property type="match status" value="1"/>
</dbReference>
<proteinExistence type="predicted"/>
<evidence type="ECO:0000256" key="1">
    <source>
        <dbReference type="ARBA" id="ARBA00022572"/>
    </source>
</evidence>
<evidence type="ECO:0000256" key="3">
    <source>
        <dbReference type="PROSITE-ProRule" id="PRU00121"/>
    </source>
</evidence>
<keyword evidence="2 4" id="KW-1015">Disulfide bond</keyword>
<dbReference type="Gene3D" id="4.10.400.10">
    <property type="entry name" value="Low-density Lipoprotein Receptor"/>
    <property type="match status" value="1"/>
</dbReference>
<dbReference type="InterPro" id="IPR016187">
    <property type="entry name" value="CTDL_fold"/>
</dbReference>
<dbReference type="PROSITE" id="PS50068">
    <property type="entry name" value="LDLRA_2"/>
    <property type="match status" value="1"/>
</dbReference>
<evidence type="ECO:0000256" key="5">
    <source>
        <dbReference type="SAM" id="SignalP"/>
    </source>
</evidence>
<dbReference type="InterPro" id="IPR038178">
    <property type="entry name" value="Kringle_sf"/>
</dbReference>
<dbReference type="SUPFAM" id="SSF57414">
    <property type="entry name" value="Hairpin loop containing domain-like"/>
    <property type="match status" value="1"/>
</dbReference>
<feature type="domain" description="Apple" evidence="7">
    <location>
        <begin position="340"/>
        <end position="420"/>
    </location>
</feature>
<dbReference type="Gene3D" id="2.40.20.10">
    <property type="entry name" value="Plasminogen Kringle 4"/>
    <property type="match status" value="1"/>
</dbReference>
<comment type="caution">
    <text evidence="8">The sequence shown here is derived from an EMBL/GenBank/DDBJ whole genome shotgun (WGS) entry which is preliminary data.</text>
</comment>
<dbReference type="OrthoDB" id="10012881at2759"/>
<dbReference type="PROSITE" id="PS50070">
    <property type="entry name" value="KRINGLE_2"/>
    <property type="match status" value="1"/>
</dbReference>
<evidence type="ECO:0000259" key="6">
    <source>
        <dbReference type="PROSITE" id="PS50070"/>
    </source>
</evidence>
<evidence type="ECO:0000313" key="9">
    <source>
        <dbReference type="Proteomes" id="UP000494206"/>
    </source>
</evidence>
<dbReference type="InterPro" id="IPR003609">
    <property type="entry name" value="Pan_app"/>
</dbReference>
<dbReference type="InterPro" id="IPR013806">
    <property type="entry name" value="Kringle-like"/>
</dbReference>
<dbReference type="InterPro" id="IPR000001">
    <property type="entry name" value="Kringle"/>
</dbReference>
<dbReference type="SUPFAM" id="SSF57424">
    <property type="entry name" value="LDL receptor-like module"/>
    <property type="match status" value="1"/>
</dbReference>
<evidence type="ECO:0000256" key="4">
    <source>
        <dbReference type="PROSITE-ProRule" id="PRU00124"/>
    </source>
</evidence>
<dbReference type="SMART" id="SM00192">
    <property type="entry name" value="LDLa"/>
    <property type="match status" value="1"/>
</dbReference>
<dbReference type="PROSITE" id="PS50948">
    <property type="entry name" value="PAN"/>
    <property type="match status" value="1"/>
</dbReference>
<keyword evidence="9" id="KW-1185">Reference proteome</keyword>
<dbReference type="SUPFAM" id="SSF57440">
    <property type="entry name" value="Kringle-like"/>
    <property type="match status" value="1"/>
</dbReference>
<feature type="disulfide bond" evidence="4">
    <location>
        <begin position="325"/>
        <end position="340"/>
    </location>
</feature>